<gene>
    <name evidence="2" type="ORF">JCM19296_830</name>
</gene>
<evidence type="ECO:0000256" key="1">
    <source>
        <dbReference type="SAM" id="SignalP"/>
    </source>
</evidence>
<name>A0A081D8K6_NONUL</name>
<organism evidence="2 3">
    <name type="scientific">Nonlabens ulvanivorans</name>
    <name type="common">Persicivirga ulvanivorans</name>
    <dbReference type="NCBI Taxonomy" id="906888"/>
    <lineage>
        <taxon>Bacteria</taxon>
        <taxon>Pseudomonadati</taxon>
        <taxon>Bacteroidota</taxon>
        <taxon>Flavobacteriia</taxon>
        <taxon>Flavobacteriales</taxon>
        <taxon>Flavobacteriaceae</taxon>
        <taxon>Nonlabens</taxon>
    </lineage>
</organism>
<dbReference type="Pfam" id="PF13715">
    <property type="entry name" value="CarbopepD_reg_2"/>
    <property type="match status" value="1"/>
</dbReference>
<protein>
    <recommendedName>
        <fullName evidence="4">TonB-dependent receptor</fullName>
    </recommendedName>
</protein>
<dbReference type="Proteomes" id="UP000028980">
    <property type="component" value="Unassembled WGS sequence"/>
</dbReference>
<keyword evidence="1" id="KW-0732">Signal</keyword>
<reference evidence="2 3" key="1">
    <citation type="journal article" date="2014" name="Genome Announc.">
        <title>Draft Genome Sequences of Marine Flavobacterium Nonlabens Strains NR17, NR24, NR27, NR32, NR33, and Ara13.</title>
        <authorList>
            <person name="Nakanishi M."/>
            <person name="Meirelles P."/>
            <person name="Suzuki R."/>
            <person name="Takatani N."/>
            <person name="Mino S."/>
            <person name="Suda W."/>
            <person name="Oshima K."/>
            <person name="Hattori M."/>
            <person name="Ohkuma M."/>
            <person name="Hosokawa M."/>
            <person name="Miyashita K."/>
            <person name="Thompson F.L."/>
            <person name="Niwa A."/>
            <person name="Sawabe T."/>
            <person name="Sawabe T."/>
        </authorList>
    </citation>
    <scope>NUCLEOTIDE SEQUENCE [LARGE SCALE GENOMIC DNA]</scope>
    <source>
        <strain evidence="3">JCM19296</strain>
    </source>
</reference>
<dbReference type="EMBL" id="BBLG01000001">
    <property type="protein sequence ID" value="GAK75252.1"/>
    <property type="molecule type" value="Genomic_DNA"/>
</dbReference>
<feature type="chain" id="PRO_5001756469" description="TonB-dependent receptor" evidence="1">
    <location>
        <begin position="20"/>
        <end position="188"/>
    </location>
</feature>
<sequence length="188" mass="20925">MKRLILTVIAILAMAFVHAQRFEIKGIVKDSTNQELLQSATVFLESKTDSTLISYSITDENGFFKLVGNTAVKEFNFFTSFTGYKEYNKIITFENGTIIDLGTINLSSDVEFLEGIVVNARKAPVTVKQDTLEFNAKSFNTKADANLEDVIKELPGVEIDKDGKITVNGKEVTKILVNGKEFLVMILK</sequence>
<dbReference type="AlphaFoldDB" id="A0A081D8K6"/>
<proteinExistence type="predicted"/>
<dbReference type="InterPro" id="IPR008969">
    <property type="entry name" value="CarboxyPept-like_regulatory"/>
</dbReference>
<evidence type="ECO:0000313" key="3">
    <source>
        <dbReference type="Proteomes" id="UP000028980"/>
    </source>
</evidence>
<dbReference type="SUPFAM" id="SSF49464">
    <property type="entry name" value="Carboxypeptidase regulatory domain-like"/>
    <property type="match status" value="1"/>
</dbReference>
<evidence type="ECO:0008006" key="4">
    <source>
        <dbReference type="Google" id="ProtNLM"/>
    </source>
</evidence>
<accession>A0A081D8K6</accession>
<comment type="caution">
    <text evidence="2">The sequence shown here is derived from an EMBL/GenBank/DDBJ whole genome shotgun (WGS) entry which is preliminary data.</text>
</comment>
<evidence type="ECO:0000313" key="2">
    <source>
        <dbReference type="EMBL" id="GAK75252.1"/>
    </source>
</evidence>
<feature type="signal peptide" evidence="1">
    <location>
        <begin position="1"/>
        <end position="19"/>
    </location>
</feature>